<feature type="compositionally biased region" description="Basic and acidic residues" evidence="1">
    <location>
        <begin position="87"/>
        <end position="100"/>
    </location>
</feature>
<proteinExistence type="predicted"/>
<comment type="caution">
    <text evidence="2">The sequence shown here is derived from an EMBL/GenBank/DDBJ whole genome shotgun (WGS) entry which is preliminary data.</text>
</comment>
<name>A0A8S9RTF5_BRACR</name>
<organism evidence="2 3">
    <name type="scientific">Brassica cretica</name>
    <name type="common">Mustard</name>
    <dbReference type="NCBI Taxonomy" id="69181"/>
    <lineage>
        <taxon>Eukaryota</taxon>
        <taxon>Viridiplantae</taxon>
        <taxon>Streptophyta</taxon>
        <taxon>Embryophyta</taxon>
        <taxon>Tracheophyta</taxon>
        <taxon>Spermatophyta</taxon>
        <taxon>Magnoliopsida</taxon>
        <taxon>eudicotyledons</taxon>
        <taxon>Gunneridae</taxon>
        <taxon>Pentapetalae</taxon>
        <taxon>rosids</taxon>
        <taxon>malvids</taxon>
        <taxon>Brassicales</taxon>
        <taxon>Brassicaceae</taxon>
        <taxon>Brassiceae</taxon>
        <taxon>Brassica</taxon>
    </lineage>
</organism>
<sequence>MLFLLWEKTTSSGTRRLNSLEFRNEALFWFGNWSALGRIYDITGSKGFIDMGISSNATVALIVSMLSRRRNYRVKPLKNNKHNFSTNRDEVDSNQEQHGD</sequence>
<protein>
    <submittedName>
        <fullName evidence="2">Uncharacterized protein</fullName>
    </submittedName>
</protein>
<evidence type="ECO:0000313" key="2">
    <source>
        <dbReference type="EMBL" id="KAF3584541.1"/>
    </source>
</evidence>
<evidence type="ECO:0000313" key="3">
    <source>
        <dbReference type="Proteomes" id="UP000712600"/>
    </source>
</evidence>
<evidence type="ECO:0000256" key="1">
    <source>
        <dbReference type="SAM" id="MobiDB-lite"/>
    </source>
</evidence>
<reference evidence="2" key="1">
    <citation type="submission" date="2019-12" db="EMBL/GenBank/DDBJ databases">
        <title>Genome sequencing and annotation of Brassica cretica.</title>
        <authorList>
            <person name="Studholme D.J."/>
            <person name="Sarris P."/>
        </authorList>
    </citation>
    <scope>NUCLEOTIDE SEQUENCE</scope>
    <source>
        <strain evidence="2">PFS-109/04</strain>
        <tissue evidence="2">Leaf</tissue>
    </source>
</reference>
<gene>
    <name evidence="2" type="ORF">F2Q69_00028382</name>
</gene>
<feature type="region of interest" description="Disordered" evidence="1">
    <location>
        <begin position="76"/>
        <end position="100"/>
    </location>
</feature>
<accession>A0A8S9RTF5</accession>
<dbReference type="Proteomes" id="UP000712600">
    <property type="component" value="Unassembled WGS sequence"/>
</dbReference>
<dbReference type="AlphaFoldDB" id="A0A8S9RTF5"/>
<dbReference type="EMBL" id="QGKX02000088">
    <property type="protein sequence ID" value="KAF3584541.1"/>
    <property type="molecule type" value="Genomic_DNA"/>
</dbReference>